<dbReference type="AlphaFoldDB" id="A0A0D9NS01"/>
<accession>A0A0D9NS01</accession>
<name>A0A0D9NS01_METAN</name>
<feature type="compositionally biased region" description="Polar residues" evidence="1">
    <location>
        <begin position="1"/>
        <end position="17"/>
    </location>
</feature>
<feature type="region of interest" description="Disordered" evidence="1">
    <location>
        <begin position="1"/>
        <end position="48"/>
    </location>
</feature>
<dbReference type="EMBL" id="KE384743">
    <property type="protein sequence ID" value="KJK76513.1"/>
    <property type="molecule type" value="Genomic_DNA"/>
</dbReference>
<reference evidence="3" key="1">
    <citation type="journal article" date="2014" name="BMC Genomics">
        <title>The genome sequence of the biocontrol fungus Metarhizium anisopliae and comparative genomics of Metarhizium species.</title>
        <authorList>
            <person name="Pattemore J.A."/>
            <person name="Hane J.K."/>
            <person name="Williams A.H."/>
            <person name="Wilson B.A."/>
            <person name="Stodart B.J."/>
            <person name="Ash G.J."/>
        </authorList>
    </citation>
    <scope>NUCLEOTIDE SEQUENCE [LARGE SCALE GENOMIC DNA]</scope>
    <source>
        <strain evidence="3">BRIP 53293</strain>
    </source>
</reference>
<keyword evidence="3" id="KW-1185">Reference proteome</keyword>
<evidence type="ECO:0000313" key="3">
    <source>
        <dbReference type="Proteomes" id="UP000054544"/>
    </source>
</evidence>
<protein>
    <submittedName>
        <fullName evidence="2">Uncharacterized protein</fullName>
    </submittedName>
</protein>
<dbReference type="Proteomes" id="UP000054544">
    <property type="component" value="Unassembled WGS sequence"/>
</dbReference>
<evidence type="ECO:0000256" key="1">
    <source>
        <dbReference type="SAM" id="MobiDB-lite"/>
    </source>
</evidence>
<sequence>MTDQEQQRSGVERQVTTEPAPVQPMTSDGDALRLRGGGHRPLDEPNRPSIRGMGLRFCCLENVRCC</sequence>
<organism evidence="2 3">
    <name type="scientific">Metarhizium anisopliae BRIP 53293</name>
    <dbReference type="NCBI Taxonomy" id="1291518"/>
    <lineage>
        <taxon>Eukaryota</taxon>
        <taxon>Fungi</taxon>
        <taxon>Dikarya</taxon>
        <taxon>Ascomycota</taxon>
        <taxon>Pezizomycotina</taxon>
        <taxon>Sordariomycetes</taxon>
        <taxon>Hypocreomycetidae</taxon>
        <taxon>Hypocreales</taxon>
        <taxon>Clavicipitaceae</taxon>
        <taxon>Metarhizium</taxon>
    </lineage>
</organism>
<proteinExistence type="predicted"/>
<evidence type="ECO:0000313" key="2">
    <source>
        <dbReference type="EMBL" id="KJK76513.1"/>
    </source>
</evidence>
<gene>
    <name evidence="2" type="ORF">H634G_08101</name>
</gene>